<dbReference type="EMBL" id="CP032157">
    <property type="protein sequence ID" value="AXY74533.1"/>
    <property type="molecule type" value="Genomic_DNA"/>
</dbReference>
<organism evidence="2 3">
    <name type="scientific">Paraflavitalea soli</name>
    <dbReference type="NCBI Taxonomy" id="2315862"/>
    <lineage>
        <taxon>Bacteria</taxon>
        <taxon>Pseudomonadati</taxon>
        <taxon>Bacteroidota</taxon>
        <taxon>Chitinophagia</taxon>
        <taxon>Chitinophagales</taxon>
        <taxon>Chitinophagaceae</taxon>
        <taxon>Paraflavitalea</taxon>
    </lineage>
</organism>
<dbReference type="Proteomes" id="UP000263900">
    <property type="component" value="Chromosome"/>
</dbReference>
<evidence type="ECO:0000256" key="1">
    <source>
        <dbReference type="SAM" id="Phobius"/>
    </source>
</evidence>
<reference evidence="2 3" key="1">
    <citation type="submission" date="2018-09" db="EMBL/GenBank/DDBJ databases">
        <title>Genome sequencing of strain 6GH32-13.</title>
        <authorList>
            <person name="Weon H.-Y."/>
            <person name="Heo J."/>
            <person name="Kwon S.-W."/>
        </authorList>
    </citation>
    <scope>NUCLEOTIDE SEQUENCE [LARGE SCALE GENOMIC DNA]</scope>
    <source>
        <strain evidence="2 3">5GH32-13</strain>
    </source>
</reference>
<name>A0A3B7MMK2_9BACT</name>
<dbReference type="AlphaFoldDB" id="A0A3B7MMK2"/>
<keyword evidence="1" id="KW-0812">Transmembrane</keyword>
<gene>
    <name evidence="2" type="ORF">D3H65_11315</name>
</gene>
<sequence length="112" mass="12973">MTTFFGAVLFSYNLREAGKGKMAWPIVLCSLFWYKFIETLGGNLFPKYSLFPLIIANVLGAVILAYPLWYNLLDDVREYEKRPVWKPVLIFLGICAVLLLFQIAVSRRWFGE</sequence>
<accession>A0A3B7MMK2</accession>
<evidence type="ECO:0000313" key="2">
    <source>
        <dbReference type="EMBL" id="AXY74533.1"/>
    </source>
</evidence>
<keyword evidence="3" id="KW-1185">Reference proteome</keyword>
<dbReference type="KEGG" id="pseg:D3H65_11315"/>
<keyword evidence="1" id="KW-1133">Transmembrane helix</keyword>
<dbReference type="OrthoDB" id="764986at2"/>
<proteinExistence type="predicted"/>
<protein>
    <submittedName>
        <fullName evidence="2">Uncharacterized protein</fullName>
    </submittedName>
</protein>
<keyword evidence="1" id="KW-0472">Membrane</keyword>
<evidence type="ECO:0000313" key="3">
    <source>
        <dbReference type="Proteomes" id="UP000263900"/>
    </source>
</evidence>
<feature type="transmembrane region" description="Helical" evidence="1">
    <location>
        <begin position="49"/>
        <end position="69"/>
    </location>
</feature>
<feature type="transmembrane region" description="Helical" evidence="1">
    <location>
        <begin position="89"/>
        <end position="110"/>
    </location>
</feature>